<evidence type="ECO:0000256" key="2">
    <source>
        <dbReference type="ARBA" id="ARBA00022692"/>
    </source>
</evidence>
<feature type="transmembrane region" description="Helical" evidence="5">
    <location>
        <begin position="87"/>
        <end position="112"/>
    </location>
</feature>
<comment type="caution">
    <text evidence="6">The sequence shown here is derived from an EMBL/GenBank/DDBJ whole genome shotgun (WGS) entry which is preliminary data.</text>
</comment>
<evidence type="ECO:0008006" key="8">
    <source>
        <dbReference type="Google" id="ProtNLM"/>
    </source>
</evidence>
<keyword evidence="7" id="KW-1185">Reference proteome</keyword>
<dbReference type="PANTHER" id="PTHR19282">
    <property type="entry name" value="TETRASPANIN"/>
    <property type="match status" value="1"/>
</dbReference>
<keyword evidence="4 5" id="KW-0472">Membrane</keyword>
<dbReference type="InterPro" id="IPR018499">
    <property type="entry name" value="Tetraspanin/Peripherin"/>
</dbReference>
<gene>
    <name evidence="6" type="ORF">KUTeg_017106</name>
</gene>
<dbReference type="PANTHER" id="PTHR19282:SF544">
    <property type="entry name" value="TETRASPANIN"/>
    <property type="match status" value="1"/>
</dbReference>
<evidence type="ECO:0000256" key="5">
    <source>
        <dbReference type="SAM" id="Phobius"/>
    </source>
</evidence>
<feature type="transmembrane region" description="Helical" evidence="5">
    <location>
        <begin position="56"/>
        <end position="80"/>
    </location>
</feature>
<reference evidence="6 7" key="1">
    <citation type="submission" date="2022-12" db="EMBL/GenBank/DDBJ databases">
        <title>Chromosome-level genome of Tegillarca granosa.</title>
        <authorList>
            <person name="Kim J."/>
        </authorList>
    </citation>
    <scope>NUCLEOTIDE SEQUENCE [LARGE SCALE GENOMIC DNA]</scope>
    <source>
        <strain evidence="6">Teg-2019</strain>
        <tissue evidence="6">Adductor muscle</tissue>
    </source>
</reference>
<protein>
    <recommendedName>
        <fullName evidence="8">Tetraspanin</fullName>
    </recommendedName>
</protein>
<feature type="transmembrane region" description="Helical" evidence="5">
    <location>
        <begin position="12"/>
        <end position="36"/>
    </location>
</feature>
<evidence type="ECO:0000256" key="4">
    <source>
        <dbReference type="ARBA" id="ARBA00023136"/>
    </source>
</evidence>
<feature type="transmembrane region" description="Helical" evidence="5">
    <location>
        <begin position="190"/>
        <end position="208"/>
    </location>
</feature>
<evidence type="ECO:0000256" key="1">
    <source>
        <dbReference type="ARBA" id="ARBA00004141"/>
    </source>
</evidence>
<keyword evidence="3 5" id="KW-1133">Transmembrane helix</keyword>
<accession>A0ABQ9EMU4</accession>
<proteinExistence type="predicted"/>
<evidence type="ECO:0000256" key="3">
    <source>
        <dbReference type="ARBA" id="ARBA00022989"/>
    </source>
</evidence>
<organism evidence="6 7">
    <name type="scientific">Tegillarca granosa</name>
    <name type="common">Malaysian cockle</name>
    <name type="synonym">Anadara granosa</name>
    <dbReference type="NCBI Taxonomy" id="220873"/>
    <lineage>
        <taxon>Eukaryota</taxon>
        <taxon>Metazoa</taxon>
        <taxon>Spiralia</taxon>
        <taxon>Lophotrochozoa</taxon>
        <taxon>Mollusca</taxon>
        <taxon>Bivalvia</taxon>
        <taxon>Autobranchia</taxon>
        <taxon>Pteriomorphia</taxon>
        <taxon>Arcoida</taxon>
        <taxon>Arcoidea</taxon>
        <taxon>Arcidae</taxon>
        <taxon>Tegillarca</taxon>
    </lineage>
</organism>
<evidence type="ECO:0000313" key="6">
    <source>
        <dbReference type="EMBL" id="KAJ8306561.1"/>
    </source>
</evidence>
<dbReference type="EMBL" id="JARBDR010000813">
    <property type="protein sequence ID" value="KAJ8306561.1"/>
    <property type="molecule type" value="Genomic_DNA"/>
</dbReference>
<dbReference type="Proteomes" id="UP001217089">
    <property type="component" value="Unassembled WGS sequence"/>
</dbReference>
<dbReference type="PRINTS" id="PR00259">
    <property type="entry name" value="TMFOUR"/>
</dbReference>
<dbReference type="Pfam" id="PF00335">
    <property type="entry name" value="Tetraspanin"/>
    <property type="match status" value="1"/>
</dbReference>
<comment type="subcellular location">
    <subcellularLocation>
        <location evidence="1">Membrane</location>
        <topology evidence="1">Multi-pass membrane protein</topology>
    </subcellularLocation>
</comment>
<keyword evidence="2 5" id="KW-0812">Transmembrane</keyword>
<sequence>MTMGRTKTFLKSGLLVFNVLVFFVGALILSLGIYILVSAYGAKELSSIMGLELYHVVAYVSIGSGAAISVLSLCGCCGSIKQSRCVLAIYLMFMVIILILLIAAAVFVFVFLGQLKCCGVSGGVDSTDSWAIYKLSTKWYKRFPLGKPYVPDSCCKPDGDLGLCTGMLRLNGPPTLGPSSNTTLVANPHLYVNTFGLAFGVCFCRILGQRRYRS</sequence>
<name>A0ABQ9EMU4_TEGGR</name>
<evidence type="ECO:0000313" key="7">
    <source>
        <dbReference type="Proteomes" id="UP001217089"/>
    </source>
</evidence>